<dbReference type="Proteomes" id="UP000266673">
    <property type="component" value="Unassembled WGS sequence"/>
</dbReference>
<dbReference type="OrthoDB" id="2492998at2759"/>
<dbReference type="AlphaFoldDB" id="A0A397UCS2"/>
<protein>
    <recommendedName>
        <fullName evidence="3">Protein kinase domain-containing protein</fullName>
    </recommendedName>
</protein>
<gene>
    <name evidence="1" type="ORF">C2G38_2048030</name>
</gene>
<organism evidence="1 2">
    <name type="scientific">Gigaspora rosea</name>
    <dbReference type="NCBI Taxonomy" id="44941"/>
    <lineage>
        <taxon>Eukaryota</taxon>
        <taxon>Fungi</taxon>
        <taxon>Fungi incertae sedis</taxon>
        <taxon>Mucoromycota</taxon>
        <taxon>Glomeromycotina</taxon>
        <taxon>Glomeromycetes</taxon>
        <taxon>Diversisporales</taxon>
        <taxon>Gigasporaceae</taxon>
        <taxon>Gigaspora</taxon>
    </lineage>
</organism>
<sequence>MIEWIPFERLINLQKIREESETVFMATWIDGIRIIKGELVERTQSRIESCGVNLKIMHYFQNSDLLIKELKNYIQQERNVIYGITQNTETNQYIIVMPDKFSSRRNDLNGICKFCGHYNTSPAWCQSCDPLRVTQEWTSENEEINNLIKEYQFKTVEYEKVIEWIQFDKLINLQEIKAESDIVFVATWVKGVRTIKGESGKFTQSRTISSVDLMKFNYSQTNTLELLEHFKAFMELEKYRIYGITQNAETGQYMLVIDFYNDKRKSVNGICEHCKRYNTNPAWCQLCDPPKVVQETSDDKNIDDCIKEFQLKATTFENVIEWIPYNRLDNIKVIGRGGFGTVYSSIWLDGKRMFEGDDDLGYVRYRKKPCEVALKHCLVLKQTPSSF</sequence>
<evidence type="ECO:0000313" key="1">
    <source>
        <dbReference type="EMBL" id="RIB04926.1"/>
    </source>
</evidence>
<dbReference type="STRING" id="44941.A0A397UCS2"/>
<name>A0A397UCS2_9GLOM</name>
<comment type="caution">
    <text evidence="1">The sequence shown here is derived from an EMBL/GenBank/DDBJ whole genome shotgun (WGS) entry which is preliminary data.</text>
</comment>
<proteinExistence type="predicted"/>
<reference evidence="1 2" key="1">
    <citation type="submission" date="2018-06" db="EMBL/GenBank/DDBJ databases">
        <title>Comparative genomics reveals the genomic features of Rhizophagus irregularis, R. cerebriforme, R. diaphanum and Gigaspora rosea, and their symbiotic lifestyle signature.</title>
        <authorList>
            <person name="Morin E."/>
            <person name="San Clemente H."/>
            <person name="Chen E.C.H."/>
            <person name="De La Providencia I."/>
            <person name="Hainaut M."/>
            <person name="Kuo A."/>
            <person name="Kohler A."/>
            <person name="Murat C."/>
            <person name="Tang N."/>
            <person name="Roy S."/>
            <person name="Loubradou J."/>
            <person name="Henrissat B."/>
            <person name="Grigoriev I.V."/>
            <person name="Corradi N."/>
            <person name="Roux C."/>
            <person name="Martin F.M."/>
        </authorList>
    </citation>
    <scope>NUCLEOTIDE SEQUENCE [LARGE SCALE GENOMIC DNA]</scope>
    <source>
        <strain evidence="1 2">DAOM 194757</strain>
    </source>
</reference>
<accession>A0A397UCS2</accession>
<evidence type="ECO:0008006" key="3">
    <source>
        <dbReference type="Google" id="ProtNLM"/>
    </source>
</evidence>
<evidence type="ECO:0000313" key="2">
    <source>
        <dbReference type="Proteomes" id="UP000266673"/>
    </source>
</evidence>
<dbReference type="EMBL" id="QKWP01002086">
    <property type="protein sequence ID" value="RIB04926.1"/>
    <property type="molecule type" value="Genomic_DNA"/>
</dbReference>
<keyword evidence="2" id="KW-1185">Reference proteome</keyword>